<dbReference type="AlphaFoldDB" id="A0A310SQZ7"/>
<evidence type="ECO:0000313" key="3">
    <source>
        <dbReference type="Proteomes" id="UP000250275"/>
    </source>
</evidence>
<gene>
    <name evidence="2" type="ORF">WN48_01820</name>
</gene>
<keyword evidence="3" id="KW-1185">Reference proteome</keyword>
<reference evidence="2 3" key="1">
    <citation type="submission" date="2015-07" db="EMBL/GenBank/DDBJ databases">
        <title>The genome of Eufriesea mexicana.</title>
        <authorList>
            <person name="Pan H."/>
            <person name="Kapheim K."/>
        </authorList>
    </citation>
    <scope>NUCLEOTIDE SEQUENCE [LARGE SCALE GENOMIC DNA]</scope>
    <source>
        <strain evidence="2">0111107269</strain>
        <tissue evidence="2">Whole body</tissue>
    </source>
</reference>
<accession>A0A310SQZ7</accession>
<dbReference type="EMBL" id="KQ761449">
    <property type="protein sequence ID" value="OAD57545.1"/>
    <property type="molecule type" value="Genomic_DNA"/>
</dbReference>
<feature type="region of interest" description="Disordered" evidence="1">
    <location>
        <begin position="94"/>
        <end position="114"/>
    </location>
</feature>
<evidence type="ECO:0000313" key="2">
    <source>
        <dbReference type="EMBL" id="OAD57545.1"/>
    </source>
</evidence>
<dbReference type="Proteomes" id="UP000250275">
    <property type="component" value="Unassembled WGS sequence"/>
</dbReference>
<protein>
    <submittedName>
        <fullName evidence="2">Uncharacterized protein</fullName>
    </submittedName>
</protein>
<proteinExistence type="predicted"/>
<sequence>MHSRADLKLSTLGPSKCRNSRVYPLSGIPRKTVPRVRPGCRGAPVAPCQAERTRARGPSLISGFSGSWLLDELDQAHVTRDITEASVHTGTGIHLGQAAGEGTTNPSRVRVPSSGSARGLRACLLRTVAHKSRVSPCINQREAEQKLLKSGWNPALSGERSAESRQRAESGRKLVLGLAWGRLRGNGVVELEGVARTNGHESETDLECRTRTAVPVGDQNQLGQVPSSA</sequence>
<organism evidence="2 3">
    <name type="scientific">Eufriesea mexicana</name>
    <dbReference type="NCBI Taxonomy" id="516756"/>
    <lineage>
        <taxon>Eukaryota</taxon>
        <taxon>Metazoa</taxon>
        <taxon>Ecdysozoa</taxon>
        <taxon>Arthropoda</taxon>
        <taxon>Hexapoda</taxon>
        <taxon>Insecta</taxon>
        <taxon>Pterygota</taxon>
        <taxon>Neoptera</taxon>
        <taxon>Endopterygota</taxon>
        <taxon>Hymenoptera</taxon>
        <taxon>Apocrita</taxon>
        <taxon>Aculeata</taxon>
        <taxon>Apoidea</taxon>
        <taxon>Anthophila</taxon>
        <taxon>Apidae</taxon>
        <taxon>Eufriesea</taxon>
    </lineage>
</organism>
<evidence type="ECO:0000256" key="1">
    <source>
        <dbReference type="SAM" id="MobiDB-lite"/>
    </source>
</evidence>
<name>A0A310SQZ7_9HYME</name>